<keyword evidence="1" id="KW-0472">Membrane</keyword>
<dbReference type="AlphaFoldDB" id="A0A3M7T6J0"/>
<gene>
    <name evidence="2" type="ORF">BpHYR1_028863</name>
</gene>
<comment type="caution">
    <text evidence="2">The sequence shown here is derived from an EMBL/GenBank/DDBJ whole genome shotgun (WGS) entry which is preliminary data.</text>
</comment>
<dbReference type="EMBL" id="REGN01000198">
    <property type="protein sequence ID" value="RNA43642.1"/>
    <property type="molecule type" value="Genomic_DNA"/>
</dbReference>
<evidence type="ECO:0000313" key="3">
    <source>
        <dbReference type="Proteomes" id="UP000276133"/>
    </source>
</evidence>
<sequence>MNLNDVNLSEYLVKKGLPLIIICILVGIALSVLVIKIIRRKNYFDYVTEKLIELFDCEKLSIIQIEKGSKSINSLSQKYINSECFNIRIDPTSVFIQLPYYTRFLGYILFWGYFSIQTLFMREIFTDSDISLNNNEYKCFNLSSKLVKALYRCERYGLKSIDEIFDSMDEIAGILALHELNRVVFKHSFRFCKWLLTKRFLKKYCTRLKSQYENSRVPLISVSQINYIVIMAYLSYSIYENLVTEKHYIPVKLVCYSVLIYSSILSAFETVKYLISQGGLEESYDSVMVQYDSSGEEFSAINQNFEGEQSD</sequence>
<feature type="transmembrane region" description="Helical" evidence="1">
    <location>
        <begin position="16"/>
        <end position="35"/>
    </location>
</feature>
<accession>A0A3M7T6J0</accession>
<organism evidence="2 3">
    <name type="scientific">Brachionus plicatilis</name>
    <name type="common">Marine rotifer</name>
    <name type="synonym">Brachionus muelleri</name>
    <dbReference type="NCBI Taxonomy" id="10195"/>
    <lineage>
        <taxon>Eukaryota</taxon>
        <taxon>Metazoa</taxon>
        <taxon>Spiralia</taxon>
        <taxon>Gnathifera</taxon>
        <taxon>Rotifera</taxon>
        <taxon>Eurotatoria</taxon>
        <taxon>Monogononta</taxon>
        <taxon>Pseudotrocha</taxon>
        <taxon>Ploima</taxon>
        <taxon>Brachionidae</taxon>
        <taxon>Brachionus</taxon>
    </lineage>
</organism>
<proteinExistence type="predicted"/>
<keyword evidence="1" id="KW-1133">Transmembrane helix</keyword>
<evidence type="ECO:0000256" key="1">
    <source>
        <dbReference type="SAM" id="Phobius"/>
    </source>
</evidence>
<dbReference type="Proteomes" id="UP000276133">
    <property type="component" value="Unassembled WGS sequence"/>
</dbReference>
<keyword evidence="1" id="KW-0812">Transmembrane</keyword>
<evidence type="ECO:0000313" key="2">
    <source>
        <dbReference type="EMBL" id="RNA43642.1"/>
    </source>
</evidence>
<keyword evidence="3" id="KW-1185">Reference proteome</keyword>
<protein>
    <submittedName>
        <fullName evidence="2">Uncharacterized protein</fullName>
    </submittedName>
</protein>
<dbReference type="OrthoDB" id="10404969at2759"/>
<reference evidence="2 3" key="1">
    <citation type="journal article" date="2018" name="Sci. Rep.">
        <title>Genomic signatures of local adaptation to the degree of environmental predictability in rotifers.</title>
        <authorList>
            <person name="Franch-Gras L."/>
            <person name="Hahn C."/>
            <person name="Garcia-Roger E.M."/>
            <person name="Carmona M.J."/>
            <person name="Serra M."/>
            <person name="Gomez A."/>
        </authorList>
    </citation>
    <scope>NUCLEOTIDE SEQUENCE [LARGE SCALE GENOMIC DNA]</scope>
    <source>
        <strain evidence="2">HYR1</strain>
    </source>
</reference>
<name>A0A3M7T6J0_BRAPC</name>